<dbReference type="AlphaFoldDB" id="A0AAV8RGX6"/>
<reference evidence="1 2" key="1">
    <citation type="submission" date="2022-12" db="EMBL/GenBank/DDBJ databases">
        <title>Chromosome-scale assembly of the Ensete ventricosum genome.</title>
        <authorList>
            <person name="Dussert Y."/>
            <person name="Stocks J."/>
            <person name="Wendawek A."/>
            <person name="Woldeyes F."/>
            <person name="Nichols R.A."/>
            <person name="Borrell J.S."/>
        </authorList>
    </citation>
    <scope>NUCLEOTIDE SEQUENCE [LARGE SCALE GENOMIC DNA]</scope>
    <source>
        <strain evidence="2">cv. Maze</strain>
        <tissue evidence="1">Seeds</tissue>
    </source>
</reference>
<proteinExistence type="predicted"/>
<dbReference type="EMBL" id="JAQQAF010000003">
    <property type="protein sequence ID" value="KAJ8498869.1"/>
    <property type="molecule type" value="Genomic_DNA"/>
</dbReference>
<name>A0AAV8RGX6_ENSVE</name>
<evidence type="ECO:0000313" key="2">
    <source>
        <dbReference type="Proteomes" id="UP001222027"/>
    </source>
</evidence>
<keyword evidence="2" id="KW-1185">Reference proteome</keyword>
<dbReference type="Proteomes" id="UP001222027">
    <property type="component" value="Unassembled WGS sequence"/>
</dbReference>
<evidence type="ECO:0000313" key="1">
    <source>
        <dbReference type="EMBL" id="KAJ8498869.1"/>
    </source>
</evidence>
<protein>
    <submittedName>
        <fullName evidence="1">Uncharacterized protein</fullName>
    </submittedName>
</protein>
<sequence length="78" mass="8391">MFDFGTHQHIWGTRGGRGPNWIPSPSDSLARSIGRSSLAAIGVGVPEPYSHRFSSDVPISEVVTSLVHHPLAITNEVT</sequence>
<gene>
    <name evidence="1" type="ORF">OPV22_009421</name>
</gene>
<accession>A0AAV8RGX6</accession>
<comment type="caution">
    <text evidence="1">The sequence shown here is derived from an EMBL/GenBank/DDBJ whole genome shotgun (WGS) entry which is preliminary data.</text>
</comment>
<organism evidence="1 2">
    <name type="scientific">Ensete ventricosum</name>
    <name type="common">Abyssinian banana</name>
    <name type="synonym">Musa ensete</name>
    <dbReference type="NCBI Taxonomy" id="4639"/>
    <lineage>
        <taxon>Eukaryota</taxon>
        <taxon>Viridiplantae</taxon>
        <taxon>Streptophyta</taxon>
        <taxon>Embryophyta</taxon>
        <taxon>Tracheophyta</taxon>
        <taxon>Spermatophyta</taxon>
        <taxon>Magnoliopsida</taxon>
        <taxon>Liliopsida</taxon>
        <taxon>Zingiberales</taxon>
        <taxon>Musaceae</taxon>
        <taxon>Ensete</taxon>
    </lineage>
</organism>